<name>A0A450TQS8_9GAMM</name>
<gene>
    <name evidence="2" type="ORF">BECKDK2373B_GA0170837_12822</name>
    <name evidence="1" type="ORF">BECKDK2373C_GA0170839_108619</name>
</gene>
<organism evidence="2">
    <name type="scientific">Candidatus Kentrum sp. DK</name>
    <dbReference type="NCBI Taxonomy" id="2126562"/>
    <lineage>
        <taxon>Bacteria</taxon>
        <taxon>Pseudomonadati</taxon>
        <taxon>Pseudomonadota</taxon>
        <taxon>Gammaproteobacteria</taxon>
        <taxon>Candidatus Kentrum</taxon>
    </lineage>
</organism>
<dbReference type="EMBL" id="CAADEX010000282">
    <property type="protein sequence ID" value="VFJ70427.1"/>
    <property type="molecule type" value="Genomic_DNA"/>
</dbReference>
<evidence type="ECO:0000313" key="2">
    <source>
        <dbReference type="EMBL" id="VFJ70427.1"/>
    </source>
</evidence>
<protein>
    <submittedName>
        <fullName evidence="2">Uncharacterized protein</fullName>
    </submittedName>
</protein>
<evidence type="ECO:0000313" key="1">
    <source>
        <dbReference type="EMBL" id="VFJ61057.1"/>
    </source>
</evidence>
<reference evidence="2" key="1">
    <citation type="submission" date="2019-02" db="EMBL/GenBank/DDBJ databases">
        <authorList>
            <person name="Gruber-Vodicka R. H."/>
            <person name="Seah K. B. B."/>
        </authorList>
    </citation>
    <scope>NUCLEOTIDE SEQUENCE</scope>
    <source>
        <strain evidence="1">BECK_DK161</strain>
        <strain evidence="2">BECK_DK47</strain>
    </source>
</reference>
<dbReference type="EMBL" id="CAADEY010000086">
    <property type="protein sequence ID" value="VFJ61057.1"/>
    <property type="molecule type" value="Genomic_DNA"/>
</dbReference>
<sequence length="81" mass="9084">MMKRQSPDNFGFVLCIDSTDCEDLEKGKVYPVLPDDAAARDDYLRIVDGSGEDYLYPGTYFVPLMLPQRARDALCSMLEAA</sequence>
<proteinExistence type="predicted"/>
<dbReference type="AlphaFoldDB" id="A0A450TQS8"/>
<accession>A0A450TQS8</accession>